<name>U3U8A3_9GAMM</name>
<dbReference type="EMBL" id="AP012554">
    <property type="protein sequence ID" value="BAO00574.1"/>
    <property type="molecule type" value="Genomic_DNA"/>
</dbReference>
<dbReference type="Proteomes" id="UP000016900">
    <property type="component" value="Chromosome"/>
</dbReference>
<gene>
    <name evidence="2" type="ORF">HHS_06040</name>
</gene>
<evidence type="ECO:0000256" key="1">
    <source>
        <dbReference type="SAM" id="MobiDB-lite"/>
    </source>
</evidence>
<dbReference type="KEGG" id="hhs:HHS_06040"/>
<organism evidence="2 3">
    <name type="scientific">Candidatus Pantoea carbekii</name>
    <dbReference type="NCBI Taxonomy" id="1235990"/>
    <lineage>
        <taxon>Bacteria</taxon>
        <taxon>Pseudomonadati</taxon>
        <taxon>Pseudomonadota</taxon>
        <taxon>Gammaproteobacteria</taxon>
        <taxon>Enterobacterales</taxon>
        <taxon>Erwiniaceae</taxon>
        <taxon>Pantoea</taxon>
    </lineage>
</organism>
<reference evidence="2 3" key="1">
    <citation type="submission" date="2012-10" db="EMBL/GenBank/DDBJ databases">
        <title>Genome sequence of the symbiont of the pentatomidae stink bug Halyomorpha halys.</title>
        <authorList>
            <person name="Kobayashi H."/>
            <person name="Fujii-Muramatsu R."/>
            <person name="Takeishi K."/>
            <person name="Noda H."/>
        </authorList>
    </citation>
    <scope>NUCLEOTIDE SEQUENCE [LARGE SCALE GENOMIC DNA]</scope>
</reference>
<feature type="region of interest" description="Disordered" evidence="1">
    <location>
        <begin position="27"/>
        <end position="67"/>
    </location>
</feature>
<proteinExistence type="predicted"/>
<evidence type="ECO:0000313" key="3">
    <source>
        <dbReference type="Proteomes" id="UP000016900"/>
    </source>
</evidence>
<dbReference type="AlphaFoldDB" id="U3U8A3"/>
<protein>
    <submittedName>
        <fullName evidence="2">Uncharacterized protein</fullName>
    </submittedName>
</protein>
<sequence length="67" mass="7324">MAINTKLSTHKTISNITNVSNPAHIEGFEKNSINDSLQKSRAKQTGLNSTMRQPPLTNNNTTDNITA</sequence>
<keyword evidence="3" id="KW-1185">Reference proteome</keyword>
<evidence type="ECO:0000313" key="2">
    <source>
        <dbReference type="EMBL" id="BAO00574.1"/>
    </source>
</evidence>
<feature type="compositionally biased region" description="Polar residues" evidence="1">
    <location>
        <begin position="31"/>
        <end position="67"/>
    </location>
</feature>
<accession>U3U8A3</accession>